<dbReference type="AlphaFoldDB" id="A0A6P8AXU9"/>
<keyword evidence="3" id="KW-1185">Reference proteome</keyword>
<feature type="signal peptide" evidence="2">
    <location>
        <begin position="1"/>
        <end position="21"/>
    </location>
</feature>
<protein>
    <submittedName>
        <fullName evidence="4">Uncharacterized protein</fullName>
    </submittedName>
</protein>
<evidence type="ECO:0000256" key="1">
    <source>
        <dbReference type="SAM" id="MobiDB-lite"/>
    </source>
</evidence>
<name>A0A6P8AXU9_PYRGI</name>
<accession>A0A6P8AXU9</accession>
<evidence type="ECO:0000313" key="3">
    <source>
        <dbReference type="Proteomes" id="UP000515153"/>
    </source>
</evidence>
<keyword evidence="2" id="KW-0732">Signal</keyword>
<feature type="compositionally biased region" description="Basic and acidic residues" evidence="1">
    <location>
        <begin position="212"/>
        <end position="227"/>
    </location>
</feature>
<evidence type="ECO:0000256" key="2">
    <source>
        <dbReference type="SAM" id="SignalP"/>
    </source>
</evidence>
<dbReference type="RefSeq" id="XP_030979746.1">
    <property type="nucleotide sequence ID" value="XM_031130237.1"/>
</dbReference>
<dbReference type="KEGG" id="pgri:PgNI_10264"/>
<organism evidence="3 4">
    <name type="scientific">Pyricularia grisea</name>
    <name type="common">Crabgrass-specific blast fungus</name>
    <name type="synonym">Magnaporthe grisea</name>
    <dbReference type="NCBI Taxonomy" id="148305"/>
    <lineage>
        <taxon>Eukaryota</taxon>
        <taxon>Fungi</taxon>
        <taxon>Dikarya</taxon>
        <taxon>Ascomycota</taxon>
        <taxon>Pezizomycotina</taxon>
        <taxon>Sordariomycetes</taxon>
        <taxon>Sordariomycetidae</taxon>
        <taxon>Magnaporthales</taxon>
        <taxon>Pyriculariaceae</taxon>
        <taxon>Pyricularia</taxon>
    </lineage>
</organism>
<evidence type="ECO:0000313" key="4">
    <source>
        <dbReference type="RefSeq" id="XP_030979746.1"/>
    </source>
</evidence>
<proteinExistence type="predicted"/>
<dbReference type="GeneID" id="41965145"/>
<sequence length="322" mass="35574">MARTQTLLTLALTILSPLATATPTPPTQDPTLAQFEERFVNSLPYTSDNATTLRLVGFKRMALPAADVAAFEKAWNDPPSEWRRRDEGSATTGRHEEHFWYDRVRREVRVYFPVEGALLRRGGAEQGDGDEFVEADGLGQVVGVGEMVKRDVDGEGRARAVVGRRATDQVSGVEGNVIRDGIIYLESPALPTRHLDARTTIYDFGIKSLDHDSHSHDHDHDHDHEVEQDQGQGGANFAKRADGKKGCLENHKGNNCSKAYGINQGRCPMNPNTCMDYNGWKTDCKKGTTTKFGIPTLSKAIKFLGSDCSVSMARGHCWNEVM</sequence>
<feature type="chain" id="PRO_5028309998" evidence="2">
    <location>
        <begin position="22"/>
        <end position="322"/>
    </location>
</feature>
<reference evidence="3 4" key="1">
    <citation type="journal article" date="2019" name="Mol. Biol. Evol.">
        <title>Blast fungal genomes show frequent chromosomal changes, gene gains and losses, and effector gene turnover.</title>
        <authorList>
            <person name="Gomez Luciano L.B."/>
            <person name="Jason Tsai I."/>
            <person name="Chuma I."/>
            <person name="Tosa Y."/>
            <person name="Chen Y.H."/>
            <person name="Li J.Y."/>
            <person name="Li M.Y."/>
            <person name="Jade Lu M.Y."/>
            <person name="Nakayashiki H."/>
            <person name="Li W.H."/>
        </authorList>
    </citation>
    <scope>NUCLEOTIDE SEQUENCE [LARGE SCALE GENOMIC DNA]</scope>
    <source>
        <strain evidence="3 4">NI907</strain>
    </source>
</reference>
<dbReference type="OrthoDB" id="3467153at2759"/>
<dbReference type="Proteomes" id="UP000515153">
    <property type="component" value="Chromosome VII"/>
</dbReference>
<feature type="region of interest" description="Disordered" evidence="1">
    <location>
        <begin position="212"/>
        <end position="240"/>
    </location>
</feature>
<reference evidence="4" key="3">
    <citation type="submission" date="2025-08" db="UniProtKB">
        <authorList>
            <consortium name="RefSeq"/>
        </authorList>
    </citation>
    <scope>IDENTIFICATION</scope>
    <source>
        <strain evidence="4">NI907</strain>
    </source>
</reference>
<reference evidence="4" key="2">
    <citation type="submission" date="2019-10" db="EMBL/GenBank/DDBJ databases">
        <authorList>
            <consortium name="NCBI Genome Project"/>
        </authorList>
    </citation>
    <scope>NUCLEOTIDE SEQUENCE</scope>
    <source>
        <strain evidence="4">NI907</strain>
    </source>
</reference>
<gene>
    <name evidence="4" type="ORF">PgNI_10264</name>
</gene>